<reference evidence="6 7" key="1">
    <citation type="submission" date="2018-06" db="EMBL/GenBank/DDBJ databases">
        <title>Genomic Encyclopedia of Type Strains, Phase IV (KMG-IV): sequencing the most valuable type-strain genomes for metagenomic binning, comparative biology and taxonomic classification.</title>
        <authorList>
            <person name="Goeker M."/>
        </authorList>
    </citation>
    <scope>NUCLEOTIDE SEQUENCE [LARGE SCALE GENOMIC DNA]</scope>
    <source>
        <strain evidence="6 7">DSM 24875</strain>
    </source>
</reference>
<keyword evidence="6" id="KW-0067">ATP-binding</keyword>
<evidence type="ECO:0000256" key="4">
    <source>
        <dbReference type="ARBA" id="ARBA00022519"/>
    </source>
</evidence>
<proteinExistence type="predicted"/>
<keyword evidence="4" id="KW-0997">Cell inner membrane</keyword>
<comment type="caution">
    <text evidence="6">The sequence shown here is derived from an EMBL/GenBank/DDBJ whole genome shotgun (WGS) entry which is preliminary data.</text>
</comment>
<accession>A0A366EEV7</accession>
<protein>
    <submittedName>
        <fullName evidence="6">NitT/TauT family transport system ATP-binding protein/nitrate/nitrite transport system substrate-binding protein</fullName>
    </submittedName>
</protein>
<comment type="subcellular location">
    <subcellularLocation>
        <location evidence="1">Endomembrane system</location>
    </subcellularLocation>
</comment>
<sequence length="390" mass="41114">MSDAVSPSRAAPGRKIAIGLLRLTDSAPAIVAHAFGFFADEGLDVALSVEPSWANVADKLAFGALDAAVIVPPLAFAVSLGLRGPAEPLIIPYNVSLGGDMITLAKDLAAQLRDDARGVGYAAALAARLKASEGEQTLAVVHDYSTHNLILRYWLAAAGALAERDYAVIVTPPARMVEALGSGRIAGFCAGAPWGDIAERAGVGATVATSGDVWRNGPGKALAVRERWAEQRPEALSGLLRALYRGARFCDAPANATYVAALLSRRAWLAVDSHAILSSLPGTHGRNETLFHGSAATYPWRSHALWFLTQMTRWGLVEPGLPLRPIAERVYRPDLYAAALAPVGAPIPASDRKREGEHAADWSLPASPAPIPMGPDIFCDGAVFDPETIV</sequence>
<dbReference type="Gene3D" id="3.40.190.10">
    <property type="entry name" value="Periplasmic binding protein-like II"/>
    <property type="match status" value="2"/>
</dbReference>
<dbReference type="PANTHER" id="PTHR30024">
    <property type="entry name" value="ALIPHATIC SULFONATES-BINDING PROTEIN-RELATED"/>
    <property type="match status" value="1"/>
</dbReference>
<keyword evidence="2" id="KW-0813">Transport</keyword>
<keyword evidence="7" id="KW-1185">Reference proteome</keyword>
<organism evidence="6 7">
    <name type="scientific">Roseiarcus fermentans</name>
    <dbReference type="NCBI Taxonomy" id="1473586"/>
    <lineage>
        <taxon>Bacteria</taxon>
        <taxon>Pseudomonadati</taxon>
        <taxon>Pseudomonadota</taxon>
        <taxon>Alphaproteobacteria</taxon>
        <taxon>Hyphomicrobiales</taxon>
        <taxon>Roseiarcaceae</taxon>
        <taxon>Roseiarcus</taxon>
    </lineage>
</organism>
<dbReference type="PANTHER" id="PTHR30024:SF43">
    <property type="entry name" value="BLL4572 PROTEIN"/>
    <property type="match status" value="1"/>
</dbReference>
<dbReference type="CDD" id="cd13553">
    <property type="entry name" value="PBP2_NrtA_CpmA_like"/>
    <property type="match status" value="1"/>
</dbReference>
<dbReference type="InterPro" id="IPR044527">
    <property type="entry name" value="NrtA/CpmA_ABC-bd_dom"/>
</dbReference>
<gene>
    <name evidence="6" type="ORF">DFR50_1626</name>
</gene>
<keyword evidence="6" id="KW-0547">Nucleotide-binding</keyword>
<evidence type="ECO:0000256" key="1">
    <source>
        <dbReference type="ARBA" id="ARBA00004308"/>
    </source>
</evidence>
<dbReference type="RefSeq" id="WP_113894050.1">
    <property type="nucleotide sequence ID" value="NZ_QNRK01000062.1"/>
</dbReference>
<dbReference type="GO" id="GO:0005524">
    <property type="term" value="F:ATP binding"/>
    <property type="evidence" value="ECO:0007669"/>
    <property type="project" value="UniProtKB-KW"/>
</dbReference>
<dbReference type="OrthoDB" id="570524at2"/>
<keyword evidence="3" id="KW-1003">Cell membrane</keyword>
<evidence type="ECO:0000256" key="2">
    <source>
        <dbReference type="ARBA" id="ARBA00022448"/>
    </source>
</evidence>
<evidence type="ECO:0000313" key="6">
    <source>
        <dbReference type="EMBL" id="RBP00951.1"/>
    </source>
</evidence>
<dbReference type="Proteomes" id="UP000253529">
    <property type="component" value="Unassembled WGS sequence"/>
</dbReference>
<evidence type="ECO:0000256" key="5">
    <source>
        <dbReference type="ARBA" id="ARBA00023136"/>
    </source>
</evidence>
<dbReference type="EMBL" id="QNRK01000062">
    <property type="protein sequence ID" value="RBP00951.1"/>
    <property type="molecule type" value="Genomic_DNA"/>
</dbReference>
<dbReference type="Pfam" id="PF13379">
    <property type="entry name" value="NMT1_2"/>
    <property type="match status" value="1"/>
</dbReference>
<name>A0A366EEV7_9HYPH</name>
<dbReference type="SUPFAM" id="SSF53850">
    <property type="entry name" value="Periplasmic binding protein-like II"/>
    <property type="match status" value="1"/>
</dbReference>
<dbReference type="GO" id="GO:0012505">
    <property type="term" value="C:endomembrane system"/>
    <property type="evidence" value="ECO:0007669"/>
    <property type="project" value="UniProtKB-SubCell"/>
</dbReference>
<keyword evidence="5" id="KW-0472">Membrane</keyword>
<evidence type="ECO:0000256" key="3">
    <source>
        <dbReference type="ARBA" id="ARBA00022475"/>
    </source>
</evidence>
<evidence type="ECO:0000313" key="7">
    <source>
        <dbReference type="Proteomes" id="UP000253529"/>
    </source>
</evidence>
<dbReference type="AlphaFoldDB" id="A0A366EEV7"/>